<dbReference type="KEGG" id="strr:EKD16_23085"/>
<evidence type="ECO:0008006" key="4">
    <source>
        <dbReference type="Google" id="ProtNLM"/>
    </source>
</evidence>
<feature type="region of interest" description="Disordered" evidence="1">
    <location>
        <begin position="1"/>
        <end position="24"/>
    </location>
</feature>
<dbReference type="RefSeq" id="WP_131101210.1">
    <property type="nucleotide sequence ID" value="NZ_CP036455.1"/>
</dbReference>
<keyword evidence="3" id="KW-1185">Reference proteome</keyword>
<dbReference type="EMBL" id="CP036455">
    <property type="protein sequence ID" value="QBI56370.1"/>
    <property type="molecule type" value="Genomic_DNA"/>
</dbReference>
<dbReference type="OrthoDB" id="3692042at2"/>
<organism evidence="2 3">
    <name type="scientific">Streptomonospora litoralis</name>
    <dbReference type="NCBI Taxonomy" id="2498135"/>
    <lineage>
        <taxon>Bacteria</taxon>
        <taxon>Bacillati</taxon>
        <taxon>Actinomycetota</taxon>
        <taxon>Actinomycetes</taxon>
        <taxon>Streptosporangiales</taxon>
        <taxon>Nocardiopsidaceae</taxon>
        <taxon>Streptomonospora</taxon>
    </lineage>
</organism>
<dbReference type="Gene3D" id="3.40.1490.10">
    <property type="entry name" value="Bit1"/>
    <property type="match status" value="1"/>
</dbReference>
<dbReference type="PIRSF" id="PIRSF033736">
    <property type="entry name" value="UCP033763"/>
    <property type="match status" value="1"/>
</dbReference>
<accession>A0A4P6Q7K7</accession>
<dbReference type="InterPro" id="IPR017021">
    <property type="entry name" value="UCP033763"/>
</dbReference>
<dbReference type="Proteomes" id="UP000292235">
    <property type="component" value="Chromosome"/>
</dbReference>
<name>A0A4P6Q7K7_9ACTN</name>
<evidence type="ECO:0000313" key="2">
    <source>
        <dbReference type="EMBL" id="QBI56370.1"/>
    </source>
</evidence>
<sequence length="166" mass="17361">MTDQLTRPDPAPAGSFEIDPDDVDIDRPTRDVSVKWVMVIDRNLEPGLVANTAGCLAAAVGREAPLLIGPGGADASGSVHRGLPWTGCTVLGGDAEAVRRIRDKAAGKAGLLLVDMPSLAQVCRVYGGYLDTLADTGPDDIGYHGVALVGPRNKVDKIVGRLPLLR</sequence>
<reference evidence="2 3" key="1">
    <citation type="submission" date="2019-02" db="EMBL/GenBank/DDBJ databases">
        <authorList>
            <person name="Khodamoradi S."/>
            <person name="Hahnke R.L."/>
            <person name="Kaempfer P."/>
            <person name="Schumann P."/>
            <person name="Rohde M."/>
            <person name="Steinert M."/>
            <person name="Luzhetskyy A."/>
            <person name="Wink J."/>
            <person name="Ruckert C."/>
        </authorList>
    </citation>
    <scope>NUCLEOTIDE SEQUENCE [LARGE SCALE GENOMIC DNA]</scope>
    <source>
        <strain evidence="2 3">M2</strain>
    </source>
</reference>
<dbReference type="Pfam" id="PF09391">
    <property type="entry name" value="DUF2000"/>
    <property type="match status" value="1"/>
</dbReference>
<dbReference type="AlphaFoldDB" id="A0A4P6Q7K7"/>
<evidence type="ECO:0000313" key="3">
    <source>
        <dbReference type="Proteomes" id="UP000292235"/>
    </source>
</evidence>
<proteinExistence type="predicted"/>
<dbReference type="InterPro" id="IPR023476">
    <property type="entry name" value="Pep_tRNA_hydro_II_dom_sf"/>
</dbReference>
<evidence type="ECO:0000256" key="1">
    <source>
        <dbReference type="SAM" id="MobiDB-lite"/>
    </source>
</evidence>
<protein>
    <recommendedName>
        <fullName evidence="4">DUF2000 domain-containing protein</fullName>
    </recommendedName>
</protein>
<dbReference type="SUPFAM" id="SSF102462">
    <property type="entry name" value="Peptidyl-tRNA hydrolase II"/>
    <property type="match status" value="1"/>
</dbReference>
<dbReference type="InterPro" id="IPR018988">
    <property type="entry name" value="DUF2000"/>
</dbReference>
<gene>
    <name evidence="2" type="ORF">EKD16_23085</name>
</gene>